<organism evidence="1 2">
    <name type="scientific">Suillus plorans</name>
    <dbReference type="NCBI Taxonomy" id="116603"/>
    <lineage>
        <taxon>Eukaryota</taxon>
        <taxon>Fungi</taxon>
        <taxon>Dikarya</taxon>
        <taxon>Basidiomycota</taxon>
        <taxon>Agaricomycotina</taxon>
        <taxon>Agaricomycetes</taxon>
        <taxon>Agaricomycetidae</taxon>
        <taxon>Boletales</taxon>
        <taxon>Suillineae</taxon>
        <taxon>Suillaceae</taxon>
        <taxon>Suillus</taxon>
    </lineage>
</organism>
<dbReference type="GeneID" id="64604443"/>
<keyword evidence="2" id="KW-1185">Reference proteome</keyword>
<accession>A0A9P7E3N9</accession>
<name>A0A9P7E3N9_9AGAM</name>
<proteinExistence type="predicted"/>
<dbReference type="RefSeq" id="XP_041168024.1">
    <property type="nucleotide sequence ID" value="XM_041310679.1"/>
</dbReference>
<reference evidence="1" key="1">
    <citation type="journal article" date="2020" name="New Phytol.">
        <title>Comparative genomics reveals dynamic genome evolution in host specialist ectomycorrhizal fungi.</title>
        <authorList>
            <person name="Lofgren L.A."/>
            <person name="Nguyen N.H."/>
            <person name="Vilgalys R."/>
            <person name="Ruytinx J."/>
            <person name="Liao H.L."/>
            <person name="Branco S."/>
            <person name="Kuo A."/>
            <person name="LaButti K."/>
            <person name="Lipzen A."/>
            <person name="Andreopoulos W."/>
            <person name="Pangilinan J."/>
            <person name="Riley R."/>
            <person name="Hundley H."/>
            <person name="Na H."/>
            <person name="Barry K."/>
            <person name="Grigoriev I.V."/>
            <person name="Stajich J.E."/>
            <person name="Kennedy P.G."/>
        </authorList>
    </citation>
    <scope>NUCLEOTIDE SEQUENCE</scope>
    <source>
        <strain evidence="1">S12</strain>
    </source>
</reference>
<protein>
    <submittedName>
        <fullName evidence="1">Uncharacterized protein</fullName>
    </submittedName>
</protein>
<dbReference type="Proteomes" id="UP000719766">
    <property type="component" value="Unassembled WGS sequence"/>
</dbReference>
<dbReference type="EMBL" id="JABBWE010000001">
    <property type="protein sequence ID" value="KAG1810359.1"/>
    <property type="molecule type" value="Genomic_DNA"/>
</dbReference>
<evidence type="ECO:0000313" key="2">
    <source>
        <dbReference type="Proteomes" id="UP000719766"/>
    </source>
</evidence>
<dbReference type="OrthoDB" id="2661094at2759"/>
<dbReference type="AlphaFoldDB" id="A0A9P7E3N9"/>
<gene>
    <name evidence="1" type="ORF">HD556DRAFT_46497</name>
</gene>
<comment type="caution">
    <text evidence="1">The sequence shown here is derived from an EMBL/GenBank/DDBJ whole genome shotgun (WGS) entry which is preliminary data.</text>
</comment>
<sequence length="180" mass="20145">MGTVYLFIVTGQGSTLSTLHPEFSEAGGVVLAYDDSEICWYVLSLSSQQFLFNLSSISSGFEINVRNLDIEPWPLRVQSRFLVSLSYGFYLDFQCYTKDQLHPFRRPLFCIGYSSEGRLGGMIRQPTRQLSRALSLMVKMGMGVLSVNHILFNQGTSLLPHEPFHIAFQCIGDSLSAVST</sequence>
<evidence type="ECO:0000313" key="1">
    <source>
        <dbReference type="EMBL" id="KAG1810359.1"/>
    </source>
</evidence>